<dbReference type="InterPro" id="IPR042175">
    <property type="entry name" value="Cell/Rod_MreC_2"/>
</dbReference>
<evidence type="ECO:0000256" key="3">
    <source>
        <dbReference type="ARBA" id="ARBA00022960"/>
    </source>
</evidence>
<dbReference type="Proteomes" id="UP001610063">
    <property type="component" value="Unassembled WGS sequence"/>
</dbReference>
<keyword evidence="6" id="KW-0812">Transmembrane</keyword>
<dbReference type="InterPro" id="IPR007221">
    <property type="entry name" value="MreC"/>
</dbReference>
<dbReference type="PANTHER" id="PTHR34138:SF1">
    <property type="entry name" value="CELL SHAPE-DETERMINING PROTEIN MREC"/>
    <property type="match status" value="1"/>
</dbReference>
<dbReference type="InterPro" id="IPR042177">
    <property type="entry name" value="Cell/Rod_1"/>
</dbReference>
<feature type="domain" description="Rod shape-determining protein MreC beta-barrel core" evidence="7">
    <location>
        <begin position="105"/>
        <end position="253"/>
    </location>
</feature>
<dbReference type="Gene3D" id="2.40.10.340">
    <property type="entry name" value="Rod shape-determining protein MreC, domain 1"/>
    <property type="match status" value="1"/>
</dbReference>
<dbReference type="PIRSF" id="PIRSF038471">
    <property type="entry name" value="MreC"/>
    <property type="match status" value="1"/>
</dbReference>
<keyword evidence="9" id="KW-1185">Reference proteome</keyword>
<protein>
    <recommendedName>
        <fullName evidence="2 5">Cell shape-determining protein MreC</fullName>
    </recommendedName>
    <alternativeName>
        <fullName evidence="4 5">Cell shape protein MreC</fullName>
    </alternativeName>
</protein>
<dbReference type="Gene3D" id="2.40.10.350">
    <property type="entry name" value="Rod shape-determining protein MreC, domain 2"/>
    <property type="match status" value="1"/>
</dbReference>
<keyword evidence="6" id="KW-1133">Transmembrane helix</keyword>
<accession>A0ABW7NCX6</accession>
<evidence type="ECO:0000256" key="1">
    <source>
        <dbReference type="ARBA" id="ARBA00009369"/>
    </source>
</evidence>
<sequence>MQNLLYFLYRFRTFGLFLLLEGICAWLIIGYNNQPNAAFLNSSNRLVAGINTLTSNTGDYFQLKTINDQLIRENLLLREQLANVSLGLVEIDSSVRKYNLFKAKVINNTFQRSMNYLTLDVGSKDQVLPGMGVIGGEGVVGQVKSVSGNFATVTSLLHRNLMVSSSVKRTRTLCTVQWDGNSPLEASLKYIPRHIPINIGDTIVTSGFNAVFPENIPIGTISEYQLEDNDVFYEAKINLAVDFSSLEYVYLVQNVMKAEQDSLETETQMVQ</sequence>
<dbReference type="PANTHER" id="PTHR34138">
    <property type="entry name" value="CELL SHAPE-DETERMINING PROTEIN MREC"/>
    <property type="match status" value="1"/>
</dbReference>
<dbReference type="InterPro" id="IPR055342">
    <property type="entry name" value="MreC_beta-barrel_core"/>
</dbReference>
<feature type="transmembrane region" description="Helical" evidence="6">
    <location>
        <begin position="7"/>
        <end position="29"/>
    </location>
</feature>
<gene>
    <name evidence="8" type="primary">mreC</name>
    <name evidence="8" type="ORF">ACHKAR_17275</name>
</gene>
<comment type="caution">
    <text evidence="8">The sequence shown here is derived from an EMBL/GenBank/DDBJ whole genome shotgun (WGS) entry which is preliminary data.</text>
</comment>
<evidence type="ECO:0000256" key="4">
    <source>
        <dbReference type="ARBA" id="ARBA00032089"/>
    </source>
</evidence>
<reference evidence="8 9" key="1">
    <citation type="journal article" date="2013" name="Int. J. Syst. Evol. Microbiol.">
        <title>Marinoscillum luteum sp. nov., isolated from marine sediment.</title>
        <authorList>
            <person name="Cha I.T."/>
            <person name="Park S.J."/>
            <person name="Kim S.J."/>
            <person name="Kim J.G."/>
            <person name="Jung M.Y."/>
            <person name="Shin K.S."/>
            <person name="Kwon K.K."/>
            <person name="Yang S.H."/>
            <person name="Seo Y.S."/>
            <person name="Rhee S.K."/>
        </authorList>
    </citation>
    <scope>NUCLEOTIDE SEQUENCE [LARGE SCALE GENOMIC DNA]</scope>
    <source>
        <strain evidence="8 9">KCTC 23939</strain>
    </source>
</reference>
<evidence type="ECO:0000259" key="7">
    <source>
        <dbReference type="Pfam" id="PF04085"/>
    </source>
</evidence>
<keyword evidence="3 5" id="KW-0133">Cell shape</keyword>
<name>A0ABW7NCX6_9BACT</name>
<dbReference type="EMBL" id="JBIPKE010000019">
    <property type="protein sequence ID" value="MFH6985207.1"/>
    <property type="molecule type" value="Genomic_DNA"/>
</dbReference>
<comment type="function">
    <text evidence="5">Involved in formation and maintenance of cell shape.</text>
</comment>
<proteinExistence type="inferred from homology"/>
<keyword evidence="6" id="KW-0472">Membrane</keyword>
<evidence type="ECO:0000256" key="5">
    <source>
        <dbReference type="PIRNR" id="PIRNR038471"/>
    </source>
</evidence>
<dbReference type="Pfam" id="PF04085">
    <property type="entry name" value="MreC"/>
    <property type="match status" value="1"/>
</dbReference>
<evidence type="ECO:0000313" key="8">
    <source>
        <dbReference type="EMBL" id="MFH6985207.1"/>
    </source>
</evidence>
<dbReference type="RefSeq" id="WP_395418682.1">
    <property type="nucleotide sequence ID" value="NZ_JBIPKE010000019.1"/>
</dbReference>
<evidence type="ECO:0000256" key="6">
    <source>
        <dbReference type="SAM" id="Phobius"/>
    </source>
</evidence>
<evidence type="ECO:0000256" key="2">
    <source>
        <dbReference type="ARBA" id="ARBA00013855"/>
    </source>
</evidence>
<organism evidence="8 9">
    <name type="scientific">Marinoscillum luteum</name>
    <dbReference type="NCBI Taxonomy" id="861051"/>
    <lineage>
        <taxon>Bacteria</taxon>
        <taxon>Pseudomonadati</taxon>
        <taxon>Bacteroidota</taxon>
        <taxon>Cytophagia</taxon>
        <taxon>Cytophagales</taxon>
        <taxon>Reichenbachiellaceae</taxon>
        <taxon>Marinoscillum</taxon>
    </lineage>
</organism>
<dbReference type="NCBIfam" id="NF010532">
    <property type="entry name" value="PRK13922.9-3"/>
    <property type="match status" value="1"/>
</dbReference>
<comment type="similarity">
    <text evidence="1 5">Belongs to the MreC family.</text>
</comment>
<evidence type="ECO:0000313" key="9">
    <source>
        <dbReference type="Proteomes" id="UP001610063"/>
    </source>
</evidence>